<name>A0A6N2LVK0_SALVM</name>
<dbReference type="EMBL" id="CAADRP010001602">
    <property type="protein sequence ID" value="VFU44506.1"/>
    <property type="molecule type" value="Genomic_DNA"/>
</dbReference>
<dbReference type="AlphaFoldDB" id="A0A6N2LVK0"/>
<reference evidence="1" key="1">
    <citation type="submission" date="2019-03" db="EMBL/GenBank/DDBJ databases">
        <authorList>
            <person name="Mank J."/>
            <person name="Almeida P."/>
        </authorList>
    </citation>
    <scope>NUCLEOTIDE SEQUENCE</scope>
    <source>
        <strain evidence="1">78183</strain>
    </source>
</reference>
<protein>
    <submittedName>
        <fullName evidence="1">Uncharacterized protein</fullName>
    </submittedName>
</protein>
<proteinExistence type="predicted"/>
<organism evidence="1">
    <name type="scientific">Salix viminalis</name>
    <name type="common">Common osier</name>
    <name type="synonym">Basket willow</name>
    <dbReference type="NCBI Taxonomy" id="40686"/>
    <lineage>
        <taxon>Eukaryota</taxon>
        <taxon>Viridiplantae</taxon>
        <taxon>Streptophyta</taxon>
        <taxon>Embryophyta</taxon>
        <taxon>Tracheophyta</taxon>
        <taxon>Spermatophyta</taxon>
        <taxon>Magnoliopsida</taxon>
        <taxon>eudicotyledons</taxon>
        <taxon>Gunneridae</taxon>
        <taxon>Pentapetalae</taxon>
        <taxon>rosids</taxon>
        <taxon>fabids</taxon>
        <taxon>Malpighiales</taxon>
        <taxon>Salicaceae</taxon>
        <taxon>Saliceae</taxon>
        <taxon>Salix</taxon>
    </lineage>
</organism>
<accession>A0A6N2LVK0</accession>
<evidence type="ECO:0000313" key="1">
    <source>
        <dbReference type="EMBL" id="VFU44506.1"/>
    </source>
</evidence>
<gene>
    <name evidence="1" type="ORF">SVIM_LOCUS274017</name>
</gene>
<sequence length="82" mass="9642">MIIIVIENQMYSDAYHASASLFLQGMVSNCFGYHPLRMKKFKILRRYQQPPQIGSSLFLQLIRGKQPLSTVMLQWTILKYME</sequence>